<dbReference type="AlphaFoldDB" id="A0A4Q0SUW1"/>
<dbReference type="Gene3D" id="1.25.40.10">
    <property type="entry name" value="Tetratricopeptide repeat domain"/>
    <property type="match status" value="1"/>
</dbReference>
<evidence type="ECO:0008006" key="3">
    <source>
        <dbReference type="Google" id="ProtNLM"/>
    </source>
</evidence>
<reference evidence="2" key="2">
    <citation type="submission" date="2019-02" db="EMBL/GenBank/DDBJ databases">
        <title>Granulicella sibirica sp. nov., a psychrotolerant acidobacterium isolated from an organic soil layer in forested tundra, West Siberia.</title>
        <authorList>
            <person name="Oshkin I.Y."/>
            <person name="Kulichevskaya I.S."/>
            <person name="Rijpstra W.I.C."/>
            <person name="Sinninghe Damste J.S."/>
            <person name="Rakitin A.L."/>
            <person name="Ravin N.V."/>
            <person name="Dedysh S.N."/>
        </authorList>
    </citation>
    <scope>NUCLEOTIDE SEQUENCE [LARGE SCALE GENOMIC DNA]</scope>
    <source>
        <strain evidence="2">AF10</strain>
    </source>
</reference>
<dbReference type="EMBL" id="RDSM01000005">
    <property type="protein sequence ID" value="RXH54112.1"/>
    <property type="molecule type" value="Genomic_DNA"/>
</dbReference>
<accession>A0A4Q0SUW1</accession>
<proteinExistence type="predicted"/>
<dbReference type="Proteomes" id="UP000289437">
    <property type="component" value="Unassembled WGS sequence"/>
</dbReference>
<reference evidence="1 2" key="1">
    <citation type="submission" date="2018-11" db="EMBL/GenBank/DDBJ databases">
        <authorList>
            <person name="Mardanov A.V."/>
            <person name="Ravin N.V."/>
            <person name="Dedysh S.N."/>
        </authorList>
    </citation>
    <scope>NUCLEOTIDE SEQUENCE [LARGE SCALE GENOMIC DNA]</scope>
    <source>
        <strain evidence="1 2">AF10</strain>
    </source>
</reference>
<name>A0A4Q0SUW1_9BACT</name>
<organism evidence="1 2">
    <name type="scientific">Granulicella sibirica</name>
    <dbReference type="NCBI Taxonomy" id="2479048"/>
    <lineage>
        <taxon>Bacteria</taxon>
        <taxon>Pseudomonadati</taxon>
        <taxon>Acidobacteriota</taxon>
        <taxon>Terriglobia</taxon>
        <taxon>Terriglobales</taxon>
        <taxon>Acidobacteriaceae</taxon>
        <taxon>Granulicella</taxon>
    </lineage>
</organism>
<evidence type="ECO:0000313" key="2">
    <source>
        <dbReference type="Proteomes" id="UP000289437"/>
    </source>
</evidence>
<protein>
    <recommendedName>
        <fullName evidence="3">Tetratricopeptide repeat protein</fullName>
    </recommendedName>
</protein>
<comment type="caution">
    <text evidence="1">The sequence shown here is derived from an EMBL/GenBank/DDBJ whole genome shotgun (WGS) entry which is preliminary data.</text>
</comment>
<keyword evidence="2" id="KW-1185">Reference proteome</keyword>
<gene>
    <name evidence="1" type="ORF">GRAN_4763</name>
</gene>
<evidence type="ECO:0000313" key="1">
    <source>
        <dbReference type="EMBL" id="RXH54112.1"/>
    </source>
</evidence>
<sequence>MPMRDGLTDYQAHVQRLESDLIELRVQVEAGSTPHSAVDLQARLFSRRFQLLSLTGDLRKLQGLSREIGRFDELSLTPSDLWLVQACIALKLHRFQDARDLLEADPSHSRCPQACLIQADLDVQAGDYSYAREHIVRALEQDVTWDALARLAYLEGLLGDVDEADRLYLLAQDELTAKEMHAYAWVEVQRGVLDFQRGRYTAAESHYRRASKAYSGYWLVEERIAEVDGARGAFDEAAGAYARLHESQTRPEWAHAMGDLYSLRADLSSAHGWKLMAHAGYRVSIEDGGVHYLHALVDLCCEMPGQAEEAVRWAGMDEALRSNYQTRGNLAWSLYRSGCLPEAEQWIEKALDSPAVCGRLYLQAACIFAAAGRVDASQRYFQLARTFNAVPAKAFLTERSSKMKIRVFPESTGGVSPLQRSLRVLPSC</sequence>
<dbReference type="SUPFAM" id="SSF48452">
    <property type="entry name" value="TPR-like"/>
    <property type="match status" value="1"/>
</dbReference>
<dbReference type="InterPro" id="IPR011990">
    <property type="entry name" value="TPR-like_helical_dom_sf"/>
</dbReference>